<dbReference type="InterPro" id="IPR011037">
    <property type="entry name" value="Pyrv_Knase-like_insert_dom_sf"/>
</dbReference>
<dbReference type="Pfam" id="PF03473">
    <property type="entry name" value="MOSC"/>
    <property type="match status" value="1"/>
</dbReference>
<dbReference type="GO" id="GO:0030170">
    <property type="term" value="F:pyridoxal phosphate binding"/>
    <property type="evidence" value="ECO:0007669"/>
    <property type="project" value="InterPro"/>
</dbReference>
<dbReference type="PANTHER" id="PTHR30212:SF2">
    <property type="entry name" value="PROTEIN YIIM"/>
    <property type="match status" value="1"/>
</dbReference>
<dbReference type="InterPro" id="IPR005302">
    <property type="entry name" value="MoCF_Sase_C"/>
</dbReference>
<comment type="caution">
    <text evidence="2">The sequence shown here is derived from an EMBL/GenBank/DDBJ whole genome shotgun (WGS) entry which is preliminary data.</text>
</comment>
<evidence type="ECO:0000259" key="1">
    <source>
        <dbReference type="PROSITE" id="PS51340"/>
    </source>
</evidence>
<dbReference type="GO" id="GO:0003824">
    <property type="term" value="F:catalytic activity"/>
    <property type="evidence" value="ECO:0007669"/>
    <property type="project" value="InterPro"/>
</dbReference>
<gene>
    <name evidence="2" type="ORF">HXL68_00175</name>
</gene>
<evidence type="ECO:0000313" key="2">
    <source>
        <dbReference type="EMBL" id="MBF1163431.1"/>
    </source>
</evidence>
<dbReference type="EMBL" id="JABZMI010000001">
    <property type="protein sequence ID" value="MBF1163431.1"/>
    <property type="molecule type" value="Genomic_DNA"/>
</dbReference>
<protein>
    <submittedName>
        <fullName evidence="2">MOSC domain-containing protein</fullName>
    </submittedName>
</protein>
<feature type="domain" description="MOSC" evidence="1">
    <location>
        <begin position="26"/>
        <end position="163"/>
    </location>
</feature>
<reference evidence="2" key="1">
    <citation type="submission" date="2020-04" db="EMBL/GenBank/DDBJ databases">
        <title>Deep metagenomics examines the oral microbiome during advanced dental caries in children, revealing novel taxa and co-occurrences with host molecules.</title>
        <authorList>
            <person name="Baker J.L."/>
            <person name="Morton J.T."/>
            <person name="Dinis M."/>
            <person name="Alvarez R."/>
            <person name="Tran N.C."/>
            <person name="Knight R."/>
            <person name="Edlund A."/>
        </authorList>
    </citation>
    <scope>NUCLEOTIDE SEQUENCE</scope>
    <source>
        <strain evidence="2">JCVI_32_bin.24</strain>
    </source>
</reference>
<organism evidence="2 3">
    <name type="scientific">Dechloromonas agitata</name>
    <dbReference type="NCBI Taxonomy" id="73030"/>
    <lineage>
        <taxon>Bacteria</taxon>
        <taxon>Pseudomonadati</taxon>
        <taxon>Pseudomonadota</taxon>
        <taxon>Betaproteobacteria</taxon>
        <taxon>Rhodocyclales</taxon>
        <taxon>Azonexaceae</taxon>
        <taxon>Dechloromonas</taxon>
    </lineage>
</organism>
<dbReference type="GO" id="GO:0030151">
    <property type="term" value="F:molybdenum ion binding"/>
    <property type="evidence" value="ECO:0007669"/>
    <property type="project" value="InterPro"/>
</dbReference>
<dbReference type="Proteomes" id="UP000718593">
    <property type="component" value="Unassembled WGS sequence"/>
</dbReference>
<proteinExistence type="predicted"/>
<dbReference type="AlphaFoldDB" id="A0A930BQJ8"/>
<dbReference type="SUPFAM" id="SSF50800">
    <property type="entry name" value="PK beta-barrel domain-like"/>
    <property type="match status" value="1"/>
</dbReference>
<name>A0A930BQJ8_9RHOO</name>
<sequence length="234" mass="25801">MANISLFIGGIRSLPESGRPTGIYKQAASGPLELGPEGFIGDQQADRRVHGGPDKAVHLYPARHYARLAARFPAAAGLLVAGSNGENLSTPDLDENDVRLGDIWRLGTARLQISQPRSPCWKIDERYGCDGMAQFIAEQRITGWYWRVLTPGVVQPGDTLDCETSDPQAYTLAEAMQLWQAHRPPLADLERLAASPGVAANWRRKILDRLTWLRTHRDQTPPPVVAFHVKPDAP</sequence>
<accession>A0A930BQJ8</accession>
<dbReference type="Gene3D" id="2.40.33.20">
    <property type="entry name" value="PK beta-barrel domain-like"/>
    <property type="match status" value="1"/>
</dbReference>
<dbReference type="InterPro" id="IPR052353">
    <property type="entry name" value="Benzoxazolinone_Detox_Enz"/>
</dbReference>
<dbReference type="PROSITE" id="PS51340">
    <property type="entry name" value="MOSC"/>
    <property type="match status" value="1"/>
</dbReference>
<evidence type="ECO:0000313" key="3">
    <source>
        <dbReference type="Proteomes" id="UP000718593"/>
    </source>
</evidence>
<dbReference type="PANTHER" id="PTHR30212">
    <property type="entry name" value="PROTEIN YIIM"/>
    <property type="match status" value="1"/>
</dbReference>